<proteinExistence type="predicted"/>
<name>A0ABW8TF52_9CLOT</name>
<evidence type="ECO:0000259" key="1">
    <source>
        <dbReference type="Pfam" id="PF00534"/>
    </source>
</evidence>
<keyword evidence="3" id="KW-1185">Reference proteome</keyword>
<comment type="caution">
    <text evidence="2">The sequence shown here is derived from an EMBL/GenBank/DDBJ whole genome shotgun (WGS) entry which is preliminary data.</text>
</comment>
<dbReference type="Pfam" id="PF00534">
    <property type="entry name" value="Glycos_transf_1"/>
    <property type="match status" value="1"/>
</dbReference>
<sequence>MKKKVAFFVKEGLDSFLSDIIAEISGEYEVKKIIVTAYNQINEGVQWADICWFEWCDDLVIYGSKLQEAKEKKIICRLHSYEAFSDYPSNVNWKNVDKLIFVSSYIRDFSVKRFNLDISKTEVIENGIDLSKYKFKNRNAGFNIAYVGYINYKKGPMLLLHSFKAIYDKNNKYKLYIAGNFQDYRDILYFQQMIKEFSIENNVIYDGWQEDLDKWLEDKNYILCTSILESQNMSIMQAMAKGIKPIVHNFVGAKTIYPKEYVWNTISEAVQMFLEDKYTSKEYRDFIEYNYSLSRQIMKIKKLIKAEDNNKIDLLKNKFKENCDDIANSERLFNFLLDNNMEKEYMKCISEWFVRSRYDYTSKFNYYYGNMYRKFNSYGRFKYINDDSYKKMELIGEEFCSKYYDQYFKNTDKNVKNKNTLFILNGLDLKQSVIQFFINYLNKIDGAEYNYSVLSLLNKAEFNNAKESIECFSKLNINLLVPKGTTIEDKMREFYNFIRENNINYCVYSSIYYAPVGVLIFPLLKKLCKAVGLMQFQQPEPYFDGKVDFVYAYMKKDNCCKNIFDAISPINTDKVDNNLNIRDLLHVDNDKKVIVSVGRSMKYKSELFWKFVIKLVSEIDNVCFAVFGCEYGEFKKYVPEVFLLNKSIFFLGFNLNASSYLKSCDFYLNSYNIPGGYAVEEAYYAGLPIITFCENEEDGKAFDSMIAGYYTISYLYKDADKIFPRVDDFEALFAFAKNLIKDDEYRNYVQSNRAIDNKELSFSSFVSRFEKYIDEHSRK</sequence>
<dbReference type="CDD" id="cd03801">
    <property type="entry name" value="GT4_PimA-like"/>
    <property type="match status" value="1"/>
</dbReference>
<dbReference type="EMBL" id="JBJIAA010000009">
    <property type="protein sequence ID" value="MFL0251068.1"/>
    <property type="molecule type" value="Genomic_DNA"/>
</dbReference>
<evidence type="ECO:0000313" key="3">
    <source>
        <dbReference type="Proteomes" id="UP001623592"/>
    </source>
</evidence>
<dbReference type="Gene3D" id="3.40.50.2000">
    <property type="entry name" value="Glycogen Phosphorylase B"/>
    <property type="match status" value="3"/>
</dbReference>
<reference evidence="2 3" key="1">
    <citation type="submission" date="2024-11" db="EMBL/GenBank/DDBJ databases">
        <authorList>
            <person name="Heng Y.C."/>
            <person name="Lim A.C.H."/>
            <person name="Lee J.K.Y."/>
            <person name="Kittelmann S."/>
        </authorList>
    </citation>
    <scope>NUCLEOTIDE SEQUENCE [LARGE SCALE GENOMIC DNA]</scope>
    <source>
        <strain evidence="2 3">WILCCON 0114</strain>
    </source>
</reference>
<feature type="domain" description="Glycosyl transferase family 1" evidence="1">
    <location>
        <begin position="143"/>
        <end position="290"/>
    </location>
</feature>
<accession>A0ABW8TF52</accession>
<evidence type="ECO:0000313" key="2">
    <source>
        <dbReference type="EMBL" id="MFL0251068.1"/>
    </source>
</evidence>
<gene>
    <name evidence="2" type="ORF">ACJDT4_11595</name>
</gene>
<protein>
    <submittedName>
        <fullName evidence="2">Glycosyltransferase family 4 protein</fullName>
    </submittedName>
</protein>
<dbReference type="PANTHER" id="PTHR12526">
    <property type="entry name" value="GLYCOSYLTRANSFERASE"/>
    <property type="match status" value="1"/>
</dbReference>
<dbReference type="InterPro" id="IPR001296">
    <property type="entry name" value="Glyco_trans_1"/>
</dbReference>
<organism evidence="2 3">
    <name type="scientific">Clostridium neuense</name>
    <dbReference type="NCBI Taxonomy" id="1728934"/>
    <lineage>
        <taxon>Bacteria</taxon>
        <taxon>Bacillati</taxon>
        <taxon>Bacillota</taxon>
        <taxon>Clostridia</taxon>
        <taxon>Eubacteriales</taxon>
        <taxon>Clostridiaceae</taxon>
        <taxon>Clostridium</taxon>
    </lineage>
</organism>
<dbReference type="RefSeq" id="WP_406787728.1">
    <property type="nucleotide sequence ID" value="NZ_JBJIAA010000009.1"/>
</dbReference>
<dbReference type="SUPFAM" id="SSF53756">
    <property type="entry name" value="UDP-Glycosyltransferase/glycogen phosphorylase"/>
    <property type="match status" value="2"/>
</dbReference>
<dbReference type="Proteomes" id="UP001623592">
    <property type="component" value="Unassembled WGS sequence"/>
</dbReference>
<dbReference type="PANTHER" id="PTHR12526:SF630">
    <property type="entry name" value="GLYCOSYLTRANSFERASE"/>
    <property type="match status" value="1"/>
</dbReference>